<dbReference type="PANTHER" id="PTHR30522:SF0">
    <property type="entry name" value="NUCLEOSIDE TRIPHOSPHATE PYROPHOSPHOHYDROLASE"/>
    <property type="match status" value="1"/>
</dbReference>
<name>A0ABC8CPE1_CORST</name>
<evidence type="ECO:0000259" key="1">
    <source>
        <dbReference type="Pfam" id="PF03819"/>
    </source>
</evidence>
<dbReference type="AlphaFoldDB" id="A0ABC8CPE1"/>
<dbReference type="Gene3D" id="1.10.287.1080">
    <property type="entry name" value="MazG-like"/>
    <property type="match status" value="1"/>
</dbReference>
<reference evidence="2 4" key="1">
    <citation type="submission" date="2017-11" db="EMBL/GenBank/DDBJ databases">
        <title>Whole genome sequencing of cultured pathogen.</title>
        <authorList>
            <person name="Hoffmann M."/>
            <person name="Sanchez M."/>
            <person name="Timme R."/>
            <person name="Nudel K."/>
            <person name="Bry L."/>
        </authorList>
    </citation>
    <scope>NUCLEOTIDE SEQUENCE [LARGE SCALE GENOMIC DNA]</scope>
    <source>
        <strain evidence="2 4">216</strain>
    </source>
</reference>
<dbReference type="InterPro" id="IPR004518">
    <property type="entry name" value="MazG-like_dom"/>
</dbReference>
<dbReference type="RefSeq" id="WP_046645431.1">
    <property type="nucleotide sequence ID" value="NZ_BQNM01000001.1"/>
</dbReference>
<dbReference type="PANTHER" id="PTHR30522">
    <property type="entry name" value="NUCLEOSIDE TRIPHOSPHATE PYROPHOSPHOHYDROLASE"/>
    <property type="match status" value="1"/>
</dbReference>
<dbReference type="InterPro" id="IPR011551">
    <property type="entry name" value="NTP_PyrPHydrolase_MazG"/>
</dbReference>
<accession>A0ABC8CPE1</accession>
<dbReference type="EMBL" id="CP024932">
    <property type="protein sequence ID" value="ATZ09764.1"/>
    <property type="molecule type" value="Genomic_DNA"/>
</dbReference>
<dbReference type="EMBL" id="CP068158">
    <property type="protein sequence ID" value="QQU77420.1"/>
    <property type="molecule type" value="Genomic_DNA"/>
</dbReference>
<evidence type="ECO:0000313" key="2">
    <source>
        <dbReference type="EMBL" id="ATZ09764.1"/>
    </source>
</evidence>
<evidence type="ECO:0000313" key="3">
    <source>
        <dbReference type="EMBL" id="QQU77420.1"/>
    </source>
</evidence>
<organism evidence="2 4">
    <name type="scientific">Corynebacterium striatum</name>
    <dbReference type="NCBI Taxonomy" id="43770"/>
    <lineage>
        <taxon>Bacteria</taxon>
        <taxon>Bacillati</taxon>
        <taxon>Actinomycetota</taxon>
        <taxon>Actinomycetes</taxon>
        <taxon>Mycobacteriales</taxon>
        <taxon>Corynebacteriaceae</taxon>
        <taxon>Corynebacterium</taxon>
    </lineage>
</organism>
<dbReference type="GeneID" id="72410808"/>
<gene>
    <name evidence="2" type="ORF">A9D01_00845</name>
    <name evidence="3" type="ORF">I6I72_02270</name>
</gene>
<protein>
    <submittedName>
        <fullName evidence="2">Nucleoside triphosphate hydrolase</fullName>
    </submittedName>
</protein>
<feature type="domain" description="NTP pyrophosphohydrolase MazG-like" evidence="1">
    <location>
        <begin position="105"/>
        <end position="179"/>
    </location>
</feature>
<dbReference type="InterPro" id="IPR048015">
    <property type="entry name" value="NTP-PPase_MazG-like_N"/>
</dbReference>
<dbReference type="SUPFAM" id="SSF101386">
    <property type="entry name" value="all-alpha NTP pyrophosphatases"/>
    <property type="match status" value="1"/>
</dbReference>
<evidence type="ECO:0000313" key="5">
    <source>
        <dbReference type="Proteomes" id="UP000595757"/>
    </source>
</evidence>
<reference evidence="3 5" key="2">
    <citation type="submission" date="2021-01" db="EMBL/GenBank/DDBJ databases">
        <title>FDA dAtabase for Regulatory Grade micrObial Sequences (FDA-ARGOS): Supporting development and validation of Infectious Disease Dx tests.</title>
        <authorList>
            <person name="Sproer C."/>
            <person name="Gronow S."/>
            <person name="Severitt S."/>
            <person name="Schroder I."/>
            <person name="Tallon L."/>
            <person name="Sadzewicz L."/>
            <person name="Zhao X."/>
            <person name="Boylan J."/>
            <person name="Ott S."/>
            <person name="Bowen H."/>
            <person name="Vavikolanu K."/>
            <person name="Mehta A."/>
            <person name="Aluvathingal J."/>
            <person name="Nadendla S."/>
            <person name="Lowell S."/>
            <person name="Myers T."/>
            <person name="Yan Y."/>
            <person name="Sichtig H."/>
        </authorList>
    </citation>
    <scope>NUCLEOTIDE SEQUENCE [LARGE SCALE GENOMIC DNA]</scope>
    <source>
        <strain evidence="3 5">FDAARGOS_1115</strain>
    </source>
</reference>
<dbReference type="Proteomes" id="UP000595757">
    <property type="component" value="Chromosome"/>
</dbReference>
<proteinExistence type="predicted"/>
<keyword evidence="2" id="KW-0378">Hydrolase</keyword>
<dbReference type="GO" id="GO:0016787">
    <property type="term" value="F:hydrolase activity"/>
    <property type="evidence" value="ECO:0007669"/>
    <property type="project" value="UniProtKB-KW"/>
</dbReference>
<evidence type="ECO:0000313" key="4">
    <source>
        <dbReference type="Proteomes" id="UP000231994"/>
    </source>
</evidence>
<sequence length="218" mass="24251">MTVLLLDERWPTMIPMEAQGLLLGPVSFTGEVPVRVRWNFSDLLSGEDPTGLGLLVSTDAHDEEVEARLAAGEKLIEAPSRQDPMLQAREAMMQAVRIGQWERAQTHESLLPYLAEESQEFAEAVRERAGDEELCKELGDVLLQVLFHAELASRRGAFTLDDVAASFVTKLRSRAPYLFDGTRELVDVEKQELLWAEGKAREKSQALGLDSGNLESES</sequence>
<dbReference type="Proteomes" id="UP000231994">
    <property type="component" value="Chromosome"/>
</dbReference>
<keyword evidence="5" id="KW-1185">Reference proteome</keyword>
<dbReference type="Pfam" id="PF03819">
    <property type="entry name" value="MazG"/>
    <property type="match status" value="1"/>
</dbReference>
<dbReference type="CDD" id="cd11528">
    <property type="entry name" value="NTP-PPase_MazG_Nterm"/>
    <property type="match status" value="1"/>
</dbReference>